<dbReference type="OMA" id="TYYGLIH"/>
<sequence length="82" mass="9647">MAMLLHRHTYYGLIHHGIKALLLDRIGRYTEEEYHQYLSLMTGKSTCFTMTHEELEATVDNLLREGYLEDVKSLISQYQRVA</sequence>
<dbReference type="Proteomes" id="UP000464718">
    <property type="component" value="Chromosome i"/>
</dbReference>
<dbReference type="Proteomes" id="UP000321504">
    <property type="component" value="Unassembled WGS sequence"/>
</dbReference>
<dbReference type="EMBL" id="CP034298">
    <property type="protein sequence ID" value="QHH09909.1"/>
    <property type="molecule type" value="Genomic_DNA"/>
</dbReference>
<dbReference type="EMBL" id="VRMQ01000003">
    <property type="protein sequence ID" value="TXN15265.1"/>
    <property type="molecule type" value="Genomic_DNA"/>
</dbReference>
<accession>A0A227JDH2</accession>
<reference evidence="1" key="2">
    <citation type="journal article" date="2018" name="Genome Biol.">
        <title>SKESA: strategic k-mer extension for scrupulous assemblies.</title>
        <authorList>
            <person name="Souvorov A."/>
            <person name="Agarwala R."/>
            <person name="Lipman D.J."/>
        </authorList>
    </citation>
    <scope>NUCLEOTIDE SEQUENCE</scope>
    <source>
        <strain evidence="1">1930</strain>
    </source>
</reference>
<dbReference type="EMBL" id="NIXT01000400">
    <property type="protein sequence ID" value="OXE33141.1"/>
    <property type="molecule type" value="Genomic_DNA"/>
</dbReference>
<evidence type="ECO:0000313" key="4">
    <source>
        <dbReference type="EMBL" id="TXN15265.1"/>
    </source>
</evidence>
<reference evidence="4 6" key="4">
    <citation type="submission" date="2019-08" db="EMBL/GenBank/DDBJ databases">
        <title>Emerging of two pre-pandemic pathogenic O4:KUT lineages of Vibrio parahaemolyticus in coastal eastern China.</title>
        <authorList>
            <person name="Yu H."/>
        </authorList>
    </citation>
    <scope>NUCLEOTIDE SEQUENCE [LARGE SCALE GENOMIC DNA]</scope>
    <source>
        <strain evidence="4 6">HZ17-383</strain>
    </source>
</reference>
<dbReference type="STRING" id="670.ACZ92_18090"/>
<reference evidence="1" key="5">
    <citation type="submission" date="2019-12" db="EMBL/GenBank/DDBJ databases">
        <authorList>
            <consortium name="NCBI Pathogen Detection Project"/>
        </authorList>
    </citation>
    <scope>NUCLEOTIDE SEQUENCE</scope>
    <source>
        <strain evidence="1">1930</strain>
    </source>
</reference>
<dbReference type="Proteomes" id="UP000214596">
    <property type="component" value="Unassembled WGS sequence"/>
</dbReference>
<evidence type="ECO:0000313" key="5">
    <source>
        <dbReference type="Proteomes" id="UP000214596"/>
    </source>
</evidence>
<proteinExistence type="predicted"/>
<organism evidence="2 5">
    <name type="scientific">Vibrio parahaemolyticus</name>
    <dbReference type="NCBI Taxonomy" id="670"/>
    <lineage>
        <taxon>Bacteria</taxon>
        <taxon>Pseudomonadati</taxon>
        <taxon>Pseudomonadota</taxon>
        <taxon>Gammaproteobacteria</taxon>
        <taxon>Vibrionales</taxon>
        <taxon>Vibrionaceae</taxon>
        <taxon>Vibrio</taxon>
    </lineage>
</organism>
<reference evidence="2 5" key="1">
    <citation type="journal article" date="2017" name="Appl. Environ. Microbiol.">
        <title>Parallel evolution of two clades of a major Atlantic endemic Vibrio parahaemolyticus pathogen lineage by independent acquisition of related pathogenicity islands.</title>
        <authorList>
            <person name="Xu F."/>
            <person name="Gonzalez-Escalona N."/>
            <person name="Drees K.P."/>
            <person name="Sebra R.P."/>
            <person name="Cooper V.S."/>
            <person name="Jones S.H."/>
            <person name="Whistler C.A."/>
        </authorList>
    </citation>
    <scope>NUCLEOTIDE SEQUENCE [LARGE SCALE GENOMIC DNA]</scope>
    <source>
        <strain evidence="2 5">MAVP-3</strain>
    </source>
</reference>
<dbReference type="Proteomes" id="UP000856022">
    <property type="component" value="Unassembled WGS sequence"/>
</dbReference>
<reference evidence="3 7" key="3">
    <citation type="submission" date="2018-12" db="EMBL/GenBank/DDBJ databases">
        <title>Genomic insights into the evolutionary origins and pathogenicity of five Vibrio parahaemolyticus strains isolated from the shrimp with acute hepatopancreatic necrosis disease (AHPND).</title>
        <authorList>
            <person name="Yang Q."/>
            <person name="Dong X."/>
            <person name="Xie G."/>
            <person name="Fu S."/>
            <person name="Zou P."/>
            <person name="Sun J."/>
            <person name="Wang Y."/>
            <person name="Huang J."/>
        </authorList>
    </citation>
    <scope>NUCLEOTIDE SEQUENCE [LARGE SCALE GENOMIC DNA]</scope>
    <source>
        <strain evidence="3 7">20160303005-1</strain>
    </source>
</reference>
<evidence type="ECO:0000313" key="3">
    <source>
        <dbReference type="EMBL" id="QHH09909.1"/>
    </source>
</evidence>
<protein>
    <recommendedName>
        <fullName evidence="8">Mu-like prophage protein gp16</fullName>
    </recommendedName>
</protein>
<evidence type="ECO:0000313" key="1">
    <source>
        <dbReference type="EMBL" id="HAS6675285.1"/>
    </source>
</evidence>
<evidence type="ECO:0008006" key="8">
    <source>
        <dbReference type="Google" id="ProtNLM"/>
    </source>
</evidence>
<dbReference type="EMBL" id="DACQKT010000001">
    <property type="protein sequence ID" value="HAS6675285.1"/>
    <property type="molecule type" value="Genomic_DNA"/>
</dbReference>
<gene>
    <name evidence="2" type="ORF">CA163_09085</name>
    <name evidence="3" type="ORF">EHC69_11395</name>
    <name evidence="4" type="ORF">FVP01_14980</name>
    <name evidence="1" type="ORF">I7278_00510</name>
</gene>
<dbReference type="AlphaFoldDB" id="A0A227JDH2"/>
<evidence type="ECO:0000313" key="6">
    <source>
        <dbReference type="Proteomes" id="UP000321504"/>
    </source>
</evidence>
<evidence type="ECO:0000313" key="7">
    <source>
        <dbReference type="Proteomes" id="UP000464718"/>
    </source>
</evidence>
<name>A0A227JDH2_VIBPH</name>
<evidence type="ECO:0000313" key="2">
    <source>
        <dbReference type="EMBL" id="OXE33141.1"/>
    </source>
</evidence>
<dbReference type="OrthoDB" id="5904632at2"/>